<accession>A0A512RET2</accession>
<dbReference type="Proteomes" id="UP000321436">
    <property type="component" value="Unassembled WGS sequence"/>
</dbReference>
<feature type="domain" description="FAS1" evidence="1">
    <location>
        <begin position="169"/>
        <end position="328"/>
    </location>
</feature>
<proteinExistence type="predicted"/>
<sequence length="557" mass="62173">MLALLLTSALITACKKNQIELLTTDDVNIVGYLEKYPDSFSLFKQILDRTETSAFLNAYGAYTCFAPTNSGVNAWLAKINAANVDAVDIEVLKNMVQFHLLTDTITTAAFKDGKLPVPTMFGQYLVTGVNFDGGASSYMINRQAEITRSNIRVGNGMIHQLNNVLEPSSLTIAKQLEAKPEYSVFVQALKETGFYDVLNTVDADTAKRWMTVIAESNNALADSGFASYAALKARYSTLGDPSNPNDSLHMYVAYHILGGVKFLGDIITSPSHQTFQPQEVISVQLINQNVIVNENEFNGIVEKGIALKRPSSDNAATNGVWHDADAHYSLKYRPPTAVYWEVSAFEEVMKLPAVYGKSSLTWRRETEADKLFKDIDWGWGSNAGTNIFTYSYSTSSSITRYAVHNDCNQLPLGLPARPIWWEMTTPPIVKGKYKIWICYARSKQSSSSNMLCQVSVNGEVMPRTFNFTDLRPKGSDSELEAIGWKQYTESRPYASDSNYAAKLVGTYEFLTTQRQTIRITPLSGTQNNNFLDMIHFIPIDENQILPRFRIDGSKVYN</sequence>
<dbReference type="SUPFAM" id="SSF82153">
    <property type="entry name" value="FAS1 domain"/>
    <property type="match status" value="2"/>
</dbReference>
<name>A0A512RET2_9BACT</name>
<dbReference type="PANTHER" id="PTHR10900:SF77">
    <property type="entry name" value="FI19380P1"/>
    <property type="match status" value="1"/>
</dbReference>
<comment type="caution">
    <text evidence="2">The sequence shown here is derived from an EMBL/GenBank/DDBJ whole genome shotgun (WGS) entry which is preliminary data.</text>
</comment>
<evidence type="ECO:0000313" key="3">
    <source>
        <dbReference type="Proteomes" id="UP000321436"/>
    </source>
</evidence>
<dbReference type="Pfam" id="PF02469">
    <property type="entry name" value="Fasciclin"/>
    <property type="match status" value="2"/>
</dbReference>
<reference evidence="2 3" key="1">
    <citation type="submission" date="2019-07" db="EMBL/GenBank/DDBJ databases">
        <title>Whole genome shotgun sequence of Chitinophaga cymbidii NBRC 109752.</title>
        <authorList>
            <person name="Hosoyama A."/>
            <person name="Uohara A."/>
            <person name="Ohji S."/>
            <person name="Ichikawa N."/>
        </authorList>
    </citation>
    <scope>NUCLEOTIDE SEQUENCE [LARGE SCALE GENOMIC DNA]</scope>
    <source>
        <strain evidence="2 3">NBRC 109752</strain>
    </source>
</reference>
<dbReference type="AlphaFoldDB" id="A0A512RET2"/>
<organism evidence="2 3">
    <name type="scientific">Chitinophaga cymbidii</name>
    <dbReference type="NCBI Taxonomy" id="1096750"/>
    <lineage>
        <taxon>Bacteria</taxon>
        <taxon>Pseudomonadati</taxon>
        <taxon>Bacteroidota</taxon>
        <taxon>Chitinophagia</taxon>
        <taxon>Chitinophagales</taxon>
        <taxon>Chitinophagaceae</taxon>
        <taxon>Chitinophaga</taxon>
    </lineage>
</organism>
<evidence type="ECO:0000259" key="1">
    <source>
        <dbReference type="PROSITE" id="PS50213"/>
    </source>
</evidence>
<gene>
    <name evidence="2" type="ORF">CCY01nite_04800</name>
</gene>
<protein>
    <recommendedName>
        <fullName evidence="1">FAS1 domain-containing protein</fullName>
    </recommendedName>
</protein>
<dbReference type="PANTHER" id="PTHR10900">
    <property type="entry name" value="PERIOSTIN-RELATED"/>
    <property type="match status" value="1"/>
</dbReference>
<dbReference type="Gene3D" id="2.30.180.10">
    <property type="entry name" value="FAS1 domain"/>
    <property type="match status" value="2"/>
</dbReference>
<dbReference type="PROSITE" id="PS50213">
    <property type="entry name" value="FAS1"/>
    <property type="match status" value="2"/>
</dbReference>
<dbReference type="InterPro" id="IPR036378">
    <property type="entry name" value="FAS1_dom_sf"/>
</dbReference>
<dbReference type="InterPro" id="IPR000782">
    <property type="entry name" value="FAS1_domain"/>
</dbReference>
<dbReference type="EMBL" id="BKAU01000001">
    <property type="protein sequence ID" value="GEP94220.1"/>
    <property type="molecule type" value="Genomic_DNA"/>
</dbReference>
<feature type="domain" description="FAS1" evidence="1">
    <location>
        <begin position="27"/>
        <end position="165"/>
    </location>
</feature>
<evidence type="ECO:0000313" key="2">
    <source>
        <dbReference type="EMBL" id="GEP94220.1"/>
    </source>
</evidence>
<keyword evidence="3" id="KW-1185">Reference proteome</keyword>
<dbReference type="InterPro" id="IPR050904">
    <property type="entry name" value="Adhesion/Biosynth-related"/>
</dbReference>
<dbReference type="SMART" id="SM00554">
    <property type="entry name" value="FAS1"/>
    <property type="match status" value="1"/>
</dbReference>